<reference evidence="2" key="1">
    <citation type="submission" date="2018-07" db="EMBL/GenBank/DDBJ databases">
        <title>Genome assembly of strain Ka43.</title>
        <authorList>
            <person name="Kukolya J."/>
            <person name="Nagy I."/>
            <person name="Horvath B."/>
            <person name="Toth A."/>
        </authorList>
    </citation>
    <scope>NUCLEOTIDE SEQUENCE</scope>
    <source>
        <strain evidence="2">KB43</strain>
    </source>
</reference>
<gene>
    <name evidence="2" type="ORF">C4F51_16955</name>
</gene>
<comment type="caution">
    <text evidence="2">The sequence shown here is derived from an EMBL/GenBank/DDBJ whole genome shotgun (WGS) entry which is preliminary data.</text>
</comment>
<dbReference type="AlphaFoldDB" id="A0A928V840"/>
<keyword evidence="3" id="KW-1185">Reference proteome</keyword>
<dbReference type="Proteomes" id="UP000652567">
    <property type="component" value="Unassembled WGS sequence"/>
</dbReference>
<organism evidence="2 3">
    <name type="scientific">Cellvibrio polysaccharolyticus</name>
    <dbReference type="NCBI Taxonomy" id="2082724"/>
    <lineage>
        <taxon>Bacteria</taxon>
        <taxon>Pseudomonadati</taxon>
        <taxon>Pseudomonadota</taxon>
        <taxon>Gammaproteobacteria</taxon>
        <taxon>Cellvibrionales</taxon>
        <taxon>Cellvibrionaceae</taxon>
        <taxon>Cellvibrio</taxon>
    </lineage>
</organism>
<sequence length="225" mass="23968">MNAEFIKRLSIYQRVKLVAAMLAGLLVLLLIIGAVWAATLPPAPIVHPSPEALQATPVILSADDVESHYLDGLVPVVNSDTDVAVSQEASEGAEGFSLMASRPLFWAGRRPVIIDASEIDTVEDTRSSAKANELDNVELSGVYFAGDASGVIVRLDGKRMRVALGEELMGWKLKSVDGSEVRFVSADQEKTIQLEHAGVSDYTPAASRMAPSSAGKPASNRAQEP</sequence>
<evidence type="ECO:0008006" key="4">
    <source>
        <dbReference type="Google" id="ProtNLM"/>
    </source>
</evidence>
<evidence type="ECO:0000313" key="3">
    <source>
        <dbReference type="Proteomes" id="UP000652567"/>
    </source>
</evidence>
<evidence type="ECO:0000256" key="1">
    <source>
        <dbReference type="SAM" id="MobiDB-lite"/>
    </source>
</evidence>
<proteinExistence type="predicted"/>
<evidence type="ECO:0000313" key="2">
    <source>
        <dbReference type="EMBL" id="MBE8718865.1"/>
    </source>
</evidence>
<accession>A0A928V840</accession>
<feature type="region of interest" description="Disordered" evidence="1">
    <location>
        <begin position="196"/>
        <end position="225"/>
    </location>
</feature>
<dbReference type="EMBL" id="PRDL01000001">
    <property type="protein sequence ID" value="MBE8718865.1"/>
    <property type="molecule type" value="Genomic_DNA"/>
</dbReference>
<dbReference type="RefSeq" id="WP_193911777.1">
    <property type="nucleotide sequence ID" value="NZ_PRDL01000001.1"/>
</dbReference>
<protein>
    <recommendedName>
        <fullName evidence="4">Type II secretion system protein GspC N-terminal domain-containing protein</fullName>
    </recommendedName>
</protein>
<name>A0A928V840_9GAMM</name>